<evidence type="ECO:0000313" key="2">
    <source>
        <dbReference type="EMBL" id="MDX5893306.1"/>
    </source>
</evidence>
<comment type="caution">
    <text evidence="2">The sequence shown here is derived from an EMBL/GenBank/DDBJ whole genome shotgun (WGS) entry which is preliminary data.</text>
</comment>
<reference evidence="2" key="1">
    <citation type="submission" date="2023-11" db="EMBL/GenBank/DDBJ databases">
        <title>MicrobeMod: A computational toolkit for identifying prokaryotic methylation and restriction-modification with nanopore sequencing.</title>
        <authorList>
            <person name="Crits-Christoph A."/>
            <person name="Kang S.C."/>
            <person name="Lee H."/>
            <person name="Ostrov N."/>
        </authorList>
    </citation>
    <scope>NUCLEOTIDE SEQUENCE</scope>
    <source>
        <strain evidence="2">ATCC 51242</strain>
    </source>
</reference>
<feature type="compositionally biased region" description="Basic and acidic residues" evidence="1">
    <location>
        <begin position="1"/>
        <end position="10"/>
    </location>
</feature>
<name>A0AB35T2L5_RUBRA</name>
<feature type="region of interest" description="Disordered" evidence="1">
    <location>
        <begin position="1"/>
        <end position="24"/>
    </location>
</feature>
<evidence type="ECO:0000313" key="3">
    <source>
        <dbReference type="Proteomes" id="UP001281130"/>
    </source>
</evidence>
<dbReference type="AlphaFoldDB" id="A0AB35T2L5"/>
<protein>
    <submittedName>
        <fullName evidence="2">Uncharacterized protein</fullName>
    </submittedName>
</protein>
<feature type="compositionally biased region" description="Low complexity" evidence="1">
    <location>
        <begin position="11"/>
        <end position="22"/>
    </location>
</feature>
<sequence length="63" mass="7040">MSAGKVERGGRATASSRSASPERPVRYSLFRHNFEFDPKTGESATEPGRMRPKTYPVETLVRV</sequence>
<evidence type="ECO:0000256" key="1">
    <source>
        <dbReference type="SAM" id="MobiDB-lite"/>
    </source>
</evidence>
<dbReference type="Proteomes" id="UP001281130">
    <property type="component" value="Unassembled WGS sequence"/>
</dbReference>
<dbReference type="RefSeq" id="WP_143533832.1">
    <property type="nucleotide sequence ID" value="NZ_CP007514.1"/>
</dbReference>
<proteinExistence type="predicted"/>
<accession>A0AB35T2L5</accession>
<gene>
    <name evidence="2" type="ORF">SIL72_04610</name>
</gene>
<organism evidence="2 3">
    <name type="scientific">Rubrobacter radiotolerans</name>
    <name type="common">Arthrobacter radiotolerans</name>
    <dbReference type="NCBI Taxonomy" id="42256"/>
    <lineage>
        <taxon>Bacteria</taxon>
        <taxon>Bacillati</taxon>
        <taxon>Actinomycetota</taxon>
        <taxon>Rubrobacteria</taxon>
        <taxon>Rubrobacterales</taxon>
        <taxon>Rubrobacteraceae</taxon>
        <taxon>Rubrobacter</taxon>
    </lineage>
</organism>
<feature type="region of interest" description="Disordered" evidence="1">
    <location>
        <begin position="38"/>
        <end position="63"/>
    </location>
</feature>
<dbReference type="EMBL" id="JAWXXX010000001">
    <property type="protein sequence ID" value="MDX5893306.1"/>
    <property type="molecule type" value="Genomic_DNA"/>
</dbReference>